<keyword evidence="2" id="KW-0687">Ribonucleoprotein</keyword>
<dbReference type="InterPro" id="IPR020056">
    <property type="entry name" value="Rbsml_bL25/Gln-tRNA_synth_N"/>
</dbReference>
<proteinExistence type="predicted"/>
<dbReference type="EMBL" id="JACOOQ010000006">
    <property type="protein sequence ID" value="MBC5639801.1"/>
    <property type="molecule type" value="Genomic_DNA"/>
</dbReference>
<dbReference type="GO" id="GO:0003735">
    <property type="term" value="F:structural constituent of ribosome"/>
    <property type="evidence" value="ECO:0007669"/>
    <property type="project" value="InterPro"/>
</dbReference>
<evidence type="ECO:0000313" key="5">
    <source>
        <dbReference type="Proteomes" id="UP000662088"/>
    </source>
</evidence>
<dbReference type="GO" id="GO:0006412">
    <property type="term" value="P:translation"/>
    <property type="evidence" value="ECO:0007669"/>
    <property type="project" value="InterPro"/>
</dbReference>
<dbReference type="GO" id="GO:0005840">
    <property type="term" value="C:ribosome"/>
    <property type="evidence" value="ECO:0007669"/>
    <property type="project" value="UniProtKB-KW"/>
</dbReference>
<dbReference type="SUPFAM" id="SSF50715">
    <property type="entry name" value="Ribosomal protein L25-like"/>
    <property type="match status" value="1"/>
</dbReference>
<protein>
    <recommendedName>
        <fullName evidence="3">Large ribosomal subunit protein bL25 L25 domain-containing protein</fullName>
    </recommendedName>
</protein>
<reference evidence="4" key="1">
    <citation type="submission" date="2020-08" db="EMBL/GenBank/DDBJ databases">
        <title>Genome public.</title>
        <authorList>
            <person name="Liu C."/>
            <person name="Sun Q."/>
        </authorList>
    </citation>
    <scope>NUCLEOTIDE SEQUENCE</scope>
    <source>
        <strain evidence="4">NSJ-42</strain>
    </source>
</reference>
<evidence type="ECO:0000256" key="1">
    <source>
        <dbReference type="ARBA" id="ARBA00022980"/>
    </source>
</evidence>
<dbReference type="InterPro" id="IPR011035">
    <property type="entry name" value="Ribosomal_bL25/Gln-tRNA_synth"/>
</dbReference>
<gene>
    <name evidence="4" type="ORF">H8R92_05025</name>
</gene>
<organism evidence="4 5">
    <name type="scientific">Clostridium lentum</name>
    <dbReference type="NCBI Taxonomy" id="2763037"/>
    <lineage>
        <taxon>Bacteria</taxon>
        <taxon>Bacillati</taxon>
        <taxon>Bacillota</taxon>
        <taxon>Clostridia</taxon>
        <taxon>Eubacteriales</taxon>
        <taxon>Clostridiaceae</taxon>
        <taxon>Clostridium</taxon>
    </lineage>
</organism>
<evidence type="ECO:0000313" key="4">
    <source>
        <dbReference type="EMBL" id="MBC5639801.1"/>
    </source>
</evidence>
<dbReference type="RefSeq" id="WP_022167181.1">
    <property type="nucleotide sequence ID" value="NZ_JACOOQ010000006.1"/>
</dbReference>
<dbReference type="Pfam" id="PF01386">
    <property type="entry name" value="Ribosomal_L25p"/>
    <property type="match status" value="1"/>
</dbReference>
<accession>A0A8I0A990</accession>
<comment type="caution">
    <text evidence="4">The sequence shown here is derived from an EMBL/GenBank/DDBJ whole genome shotgun (WGS) entry which is preliminary data.</text>
</comment>
<feature type="domain" description="Large ribosomal subunit protein bL25 L25" evidence="3">
    <location>
        <begin position="6"/>
        <end position="86"/>
    </location>
</feature>
<keyword evidence="5" id="KW-1185">Reference proteome</keyword>
<dbReference type="Proteomes" id="UP000662088">
    <property type="component" value="Unassembled WGS sequence"/>
</dbReference>
<evidence type="ECO:0000259" key="3">
    <source>
        <dbReference type="Pfam" id="PF01386"/>
    </source>
</evidence>
<keyword evidence="1" id="KW-0689">Ribosomal protein</keyword>
<dbReference type="CDD" id="cd00495">
    <property type="entry name" value="Ribosomal_L25_TL5_CTC"/>
    <property type="match status" value="1"/>
</dbReference>
<sequence length="89" mass="10382">MLELSIRDVGIKGKKLRNKGLVTGTLRRKDGQIIPIFLSSNLLEQYIVITDYCKDLDVKFENEIIHVHIKEAQRHFTKNNVINMDFIEI</sequence>
<dbReference type="AlphaFoldDB" id="A0A8I0A990"/>
<evidence type="ECO:0000256" key="2">
    <source>
        <dbReference type="ARBA" id="ARBA00023274"/>
    </source>
</evidence>
<dbReference type="Gene3D" id="2.40.240.10">
    <property type="entry name" value="Ribosomal Protein L25, Chain P"/>
    <property type="match status" value="1"/>
</dbReference>
<name>A0A8I0A990_9CLOT</name>
<dbReference type="GO" id="GO:1990904">
    <property type="term" value="C:ribonucleoprotein complex"/>
    <property type="evidence" value="ECO:0007669"/>
    <property type="project" value="UniProtKB-KW"/>
</dbReference>
<dbReference type="InterPro" id="IPR029751">
    <property type="entry name" value="Ribosomal_L25_dom"/>
</dbReference>